<reference evidence="3" key="1">
    <citation type="journal article" date="2005" name="Science">
        <title>Life at depth: Photobacterium profundum genome sequence and expression analysis.</title>
        <authorList>
            <person name="Vezzi A."/>
            <person name="Campanaro S."/>
            <person name="D'Angelo M."/>
            <person name="Simonato F."/>
            <person name="Vitulo N."/>
            <person name="Lauro F.M."/>
            <person name="Cestaro A."/>
            <person name="Malacrida G."/>
            <person name="Simionati B."/>
            <person name="Cannata N."/>
            <person name="Romualdi C."/>
            <person name="Bartlett D.H."/>
            <person name="Valle G."/>
        </authorList>
    </citation>
    <scope>NUCLEOTIDE SEQUENCE [LARGE SCALE GENOMIC DNA]</scope>
    <source>
        <strain evidence="3">ATCC BAA-1253 / SS9</strain>
    </source>
</reference>
<name>Q6LQ66_PHOPR</name>
<dbReference type="EMBL" id="CR378670">
    <property type="protein sequence ID" value="CAG20560.1"/>
    <property type="molecule type" value="Genomic_DNA"/>
</dbReference>
<dbReference type="KEGG" id="ppr:PBPRA2162"/>
<dbReference type="STRING" id="298386.PBPRA2162"/>
<keyword evidence="1" id="KW-0732">Signal</keyword>
<dbReference type="AlphaFoldDB" id="Q6LQ66"/>
<feature type="chain" id="PRO_5004277022" evidence="1">
    <location>
        <begin position="19"/>
        <end position="159"/>
    </location>
</feature>
<protein>
    <submittedName>
        <fullName evidence="2">Uncharacterized protein</fullName>
    </submittedName>
</protein>
<dbReference type="Proteomes" id="UP000000593">
    <property type="component" value="Chromosome 1"/>
</dbReference>
<evidence type="ECO:0000256" key="1">
    <source>
        <dbReference type="SAM" id="SignalP"/>
    </source>
</evidence>
<sequence>MLKITMLSSVFISLSTLASDGFYFKYLNEKIVAYSDKINFCDDTKVTPVFSIVELASLKEIVSKKAPVLSYFSIKSYNECLQPERSELAELLLSYNYVDVSLYTKKLVISTGKLIFIRDFEGLQLYKTLNNKDKNFIDSIGGFKKPFNELEVFEIIMGM</sequence>
<organism evidence="2 3">
    <name type="scientific">Photobacterium profundum (strain SS9)</name>
    <dbReference type="NCBI Taxonomy" id="298386"/>
    <lineage>
        <taxon>Bacteria</taxon>
        <taxon>Pseudomonadati</taxon>
        <taxon>Pseudomonadota</taxon>
        <taxon>Gammaproteobacteria</taxon>
        <taxon>Vibrionales</taxon>
        <taxon>Vibrionaceae</taxon>
        <taxon>Photobacterium</taxon>
    </lineage>
</organism>
<dbReference type="HOGENOM" id="CLU_1659121_0_0_6"/>
<evidence type="ECO:0000313" key="2">
    <source>
        <dbReference type="EMBL" id="CAG20560.1"/>
    </source>
</evidence>
<accession>Q6LQ66</accession>
<keyword evidence="3" id="KW-1185">Reference proteome</keyword>
<gene>
    <name evidence="2" type="ordered locus">PBPRA2162</name>
</gene>
<dbReference type="eggNOG" id="ENOG5031ZHH">
    <property type="taxonomic scope" value="Bacteria"/>
</dbReference>
<feature type="signal peptide" evidence="1">
    <location>
        <begin position="1"/>
        <end position="18"/>
    </location>
</feature>
<evidence type="ECO:0000313" key="3">
    <source>
        <dbReference type="Proteomes" id="UP000000593"/>
    </source>
</evidence>
<proteinExistence type="predicted"/>